<proteinExistence type="predicted"/>
<reference evidence="1" key="2">
    <citation type="journal article" date="2015" name="Data Brief">
        <title>Shoot transcriptome of the giant reed, Arundo donax.</title>
        <authorList>
            <person name="Barrero R.A."/>
            <person name="Guerrero F.D."/>
            <person name="Moolhuijzen P."/>
            <person name="Goolsby J.A."/>
            <person name="Tidwell J."/>
            <person name="Bellgard S.E."/>
            <person name="Bellgard M.I."/>
        </authorList>
    </citation>
    <scope>NUCLEOTIDE SEQUENCE</scope>
    <source>
        <tissue evidence="1">Shoot tissue taken approximately 20 cm above the soil surface</tissue>
    </source>
</reference>
<protein>
    <submittedName>
        <fullName evidence="1">Uncharacterized protein</fullName>
    </submittedName>
</protein>
<name>A0A0A9FPB6_ARUDO</name>
<evidence type="ECO:0000313" key="1">
    <source>
        <dbReference type="EMBL" id="JAE10138.1"/>
    </source>
</evidence>
<accession>A0A0A9FPB6</accession>
<dbReference type="EMBL" id="GBRH01187758">
    <property type="protein sequence ID" value="JAE10138.1"/>
    <property type="molecule type" value="Transcribed_RNA"/>
</dbReference>
<sequence>MLSSSAWRNMIPPFTSFCRLYSPMSSSPSLGMRLGSAPVTTSMVCSQSLKLNVLRRRIGLLTVPTSTASACWI</sequence>
<reference evidence="1" key="1">
    <citation type="submission" date="2014-09" db="EMBL/GenBank/DDBJ databases">
        <authorList>
            <person name="Magalhaes I.L.F."/>
            <person name="Oliveira U."/>
            <person name="Santos F.R."/>
            <person name="Vidigal T.H.D.A."/>
            <person name="Brescovit A.D."/>
            <person name="Santos A.J."/>
        </authorList>
    </citation>
    <scope>NUCLEOTIDE SEQUENCE</scope>
    <source>
        <tissue evidence="1">Shoot tissue taken approximately 20 cm above the soil surface</tissue>
    </source>
</reference>
<dbReference type="AlphaFoldDB" id="A0A0A9FPB6"/>
<organism evidence="1">
    <name type="scientific">Arundo donax</name>
    <name type="common">Giant reed</name>
    <name type="synonym">Donax arundinaceus</name>
    <dbReference type="NCBI Taxonomy" id="35708"/>
    <lineage>
        <taxon>Eukaryota</taxon>
        <taxon>Viridiplantae</taxon>
        <taxon>Streptophyta</taxon>
        <taxon>Embryophyta</taxon>
        <taxon>Tracheophyta</taxon>
        <taxon>Spermatophyta</taxon>
        <taxon>Magnoliopsida</taxon>
        <taxon>Liliopsida</taxon>
        <taxon>Poales</taxon>
        <taxon>Poaceae</taxon>
        <taxon>PACMAD clade</taxon>
        <taxon>Arundinoideae</taxon>
        <taxon>Arundineae</taxon>
        <taxon>Arundo</taxon>
    </lineage>
</organism>